<dbReference type="SMART" id="SM00860">
    <property type="entry name" value="SMI1_KNR4"/>
    <property type="match status" value="1"/>
</dbReference>
<dbReference type="Pfam" id="PF09346">
    <property type="entry name" value="SMI1_KNR4"/>
    <property type="match status" value="1"/>
</dbReference>
<keyword evidence="3" id="KW-1185">Reference proteome</keyword>
<sequence length="141" mass="16314">MFIPNGKADLQSIINFEHEFHFQIPDDYRKFLQDSNGGACKNSQIKSQELGDLLIDYLFGLDGVDELNLRFWKNELKSEIPQDSLIIGSDSGGGFLLLCLEEGLEGIYYYDHSYLFESSSDTRNTYFIFSTFHELYLELKK</sequence>
<evidence type="ECO:0000313" key="3">
    <source>
        <dbReference type="Proteomes" id="UP000003226"/>
    </source>
</evidence>
<dbReference type="OrthoDB" id="8657476at2"/>
<dbReference type="RefSeq" id="WP_007810809.1">
    <property type="nucleotide sequence ID" value="NZ_AJXT01000110.1"/>
</dbReference>
<proteinExistence type="predicted"/>
<dbReference type="Proteomes" id="UP000003226">
    <property type="component" value="Unassembled WGS sequence"/>
</dbReference>
<dbReference type="InterPro" id="IPR037883">
    <property type="entry name" value="Knr4/Smi1-like_sf"/>
</dbReference>
<dbReference type="AlphaFoldDB" id="I4VLI6"/>
<dbReference type="InterPro" id="IPR018958">
    <property type="entry name" value="Knr4/Smi1-like_dom"/>
</dbReference>
<dbReference type="SUPFAM" id="SSF160631">
    <property type="entry name" value="SMI1/KNR4-like"/>
    <property type="match status" value="1"/>
</dbReference>
<dbReference type="Gene3D" id="3.40.1580.10">
    <property type="entry name" value="SMI1/KNR4-like"/>
    <property type="match status" value="1"/>
</dbReference>
<feature type="domain" description="Knr4/Smi1-like" evidence="1">
    <location>
        <begin position="7"/>
        <end position="135"/>
    </location>
</feature>
<name>I4VLI6_9GAMM</name>
<reference evidence="2 3" key="1">
    <citation type="journal article" date="2012" name="J. Bacteriol.">
        <title>Genome sequences for six rhodanobacter strains, isolated from soils and the terrestrial subsurface, with variable denitrification capabilities.</title>
        <authorList>
            <person name="Kostka J.E."/>
            <person name="Green S.J."/>
            <person name="Rishishwar L."/>
            <person name="Prakash O."/>
            <person name="Katz L.S."/>
            <person name="Marino-Ramirez L."/>
            <person name="Jordan I.K."/>
            <person name="Munk C."/>
            <person name="Ivanova N."/>
            <person name="Mikhailova N."/>
            <person name="Watson D.B."/>
            <person name="Brown S.D."/>
            <person name="Palumbo A.V."/>
            <person name="Brooks S.C."/>
        </authorList>
    </citation>
    <scope>NUCLEOTIDE SEQUENCE [LARGE SCALE GENOMIC DNA]</scope>
    <source>
        <strain evidence="2 3">B39</strain>
    </source>
</reference>
<comment type="caution">
    <text evidence="2">The sequence shown here is derived from an EMBL/GenBank/DDBJ whole genome shotgun (WGS) entry which is preliminary data.</text>
</comment>
<gene>
    <name evidence="2" type="ORF">UU7_17207</name>
</gene>
<evidence type="ECO:0000313" key="2">
    <source>
        <dbReference type="EMBL" id="EIL88077.1"/>
    </source>
</evidence>
<organism evidence="2 3">
    <name type="scientific">Rhodanobacter spathiphylli B39</name>
    <dbReference type="NCBI Taxonomy" id="1163407"/>
    <lineage>
        <taxon>Bacteria</taxon>
        <taxon>Pseudomonadati</taxon>
        <taxon>Pseudomonadota</taxon>
        <taxon>Gammaproteobacteria</taxon>
        <taxon>Lysobacterales</taxon>
        <taxon>Rhodanobacteraceae</taxon>
        <taxon>Rhodanobacter</taxon>
    </lineage>
</organism>
<protein>
    <recommendedName>
        <fullName evidence="1">Knr4/Smi1-like domain-containing protein</fullName>
    </recommendedName>
</protein>
<dbReference type="EMBL" id="AJXT01000110">
    <property type="protein sequence ID" value="EIL88077.1"/>
    <property type="molecule type" value="Genomic_DNA"/>
</dbReference>
<accession>I4VLI6</accession>
<evidence type="ECO:0000259" key="1">
    <source>
        <dbReference type="SMART" id="SM00860"/>
    </source>
</evidence>